<evidence type="ECO:0000256" key="10">
    <source>
        <dbReference type="ARBA" id="ARBA00022840"/>
    </source>
</evidence>
<dbReference type="Gene3D" id="3.40.50.11030">
    <property type="entry name" value="Threonylcarbamoyl-AMP synthase, C-terminal domain"/>
    <property type="match status" value="1"/>
</dbReference>
<evidence type="ECO:0000256" key="7">
    <source>
        <dbReference type="ARBA" id="ARBA00022694"/>
    </source>
</evidence>
<dbReference type="InterPro" id="IPR017945">
    <property type="entry name" value="DHBP_synth_RibB-like_a/b_dom"/>
</dbReference>
<protein>
    <recommendedName>
        <fullName evidence="4 13">Threonylcarbamoyl-AMP synthase</fullName>
        <shortName evidence="13">TC-AMP synthase</shortName>
        <ecNumber evidence="3 13">2.7.7.87</ecNumber>
    </recommendedName>
    <alternativeName>
        <fullName evidence="11 13">L-threonylcarbamoyladenylate synthase</fullName>
    </alternativeName>
</protein>
<feature type="binding site" evidence="14">
    <location>
        <position position="30"/>
    </location>
    <ligand>
        <name>L-threonine</name>
        <dbReference type="ChEBI" id="CHEBI:57926"/>
    </ligand>
</feature>
<dbReference type="RefSeq" id="WP_184041784.1">
    <property type="nucleotide sequence ID" value="NZ_JACHHY010000033.1"/>
</dbReference>
<sequence length="317" mass="33873">MLYLSTSAQDIHTAVELLQSGQQVALPTETVYGLAADASNPQAVRGIFEAKGRPADHPLIVHLATAEWMSLWASHVPEIAWRLAEVFWPGPLTLVLPVASTVTPLVTGGQPTVALRVPAHPVMQAVLKQLGKGLAAPSANPFGQISPTTAAHVRRHLQGRIAAVVDGGPCGVGIESTILDLSGERPTILRPGAITADMLKPYLQVVDKPAVDAPRVPGSLASHYAPRTPCFRIAPDFDHQPMPGQQIGVLAMSPPSWPIAHFWQMPAEPEAYAQALYAMLHEADSAGCDALFIVLPPQTPAWLAVLDRVNRATREFS</sequence>
<keyword evidence="9 13" id="KW-0547">Nucleotide-binding</keyword>
<dbReference type="EMBL" id="JACHHY010000033">
    <property type="protein sequence ID" value="MBB5020383.1"/>
    <property type="molecule type" value="Genomic_DNA"/>
</dbReference>
<dbReference type="GO" id="GO:0061710">
    <property type="term" value="F:L-threonylcarbamoyladenylate synthase"/>
    <property type="evidence" value="ECO:0007669"/>
    <property type="project" value="UniProtKB-EC"/>
</dbReference>
<gene>
    <name evidence="16" type="ORF">HNQ59_003702</name>
</gene>
<keyword evidence="5 13" id="KW-0963">Cytoplasm</keyword>
<evidence type="ECO:0000256" key="2">
    <source>
        <dbReference type="ARBA" id="ARBA00007663"/>
    </source>
</evidence>
<dbReference type="PANTHER" id="PTHR17490">
    <property type="entry name" value="SUA5"/>
    <property type="match status" value="1"/>
</dbReference>
<feature type="domain" description="YrdC-like" evidence="15">
    <location>
        <begin position="8"/>
        <end position="194"/>
    </location>
</feature>
<dbReference type="InterPro" id="IPR010923">
    <property type="entry name" value="T(6)A37_SUA5"/>
</dbReference>
<feature type="binding site" evidence="14">
    <location>
        <position position="190"/>
    </location>
    <ligand>
        <name>ATP</name>
        <dbReference type="ChEBI" id="CHEBI:30616"/>
    </ligand>
</feature>
<dbReference type="PROSITE" id="PS51163">
    <property type="entry name" value="YRDC"/>
    <property type="match status" value="1"/>
</dbReference>
<dbReference type="PANTHER" id="PTHR17490:SF16">
    <property type="entry name" value="THREONYLCARBAMOYL-AMP SYNTHASE"/>
    <property type="match status" value="1"/>
</dbReference>
<accession>A0A840MVK8</accession>
<comment type="caution">
    <text evidence="16">The sequence shown here is derived from an EMBL/GenBank/DDBJ whole genome shotgun (WGS) entry which is preliminary data.</text>
</comment>
<proteinExistence type="inferred from homology"/>
<dbReference type="Pfam" id="PF01300">
    <property type="entry name" value="Sua5_yciO_yrdC"/>
    <property type="match status" value="1"/>
</dbReference>
<comment type="similarity">
    <text evidence="2 13">Belongs to the SUA5 family.</text>
</comment>
<dbReference type="Proteomes" id="UP000575898">
    <property type="component" value="Unassembled WGS sequence"/>
</dbReference>
<dbReference type="FunFam" id="3.90.870.10:FF:000009">
    <property type="entry name" value="Threonylcarbamoyl-AMP synthase, putative"/>
    <property type="match status" value="1"/>
</dbReference>
<evidence type="ECO:0000256" key="6">
    <source>
        <dbReference type="ARBA" id="ARBA00022679"/>
    </source>
</evidence>
<feature type="binding site" evidence="14">
    <location>
        <position position="176"/>
    </location>
    <ligand>
        <name>L-threonine</name>
        <dbReference type="ChEBI" id="CHEBI:57926"/>
    </ligand>
</feature>
<evidence type="ECO:0000259" key="15">
    <source>
        <dbReference type="PROSITE" id="PS51163"/>
    </source>
</evidence>
<reference evidence="16 17" key="1">
    <citation type="submission" date="2020-08" db="EMBL/GenBank/DDBJ databases">
        <title>Genomic Encyclopedia of Type Strains, Phase IV (KMG-IV): sequencing the most valuable type-strain genomes for metagenomic binning, comparative biology and taxonomic classification.</title>
        <authorList>
            <person name="Goeker M."/>
        </authorList>
    </citation>
    <scope>NUCLEOTIDE SEQUENCE [LARGE SCALE GENOMIC DNA]</scope>
    <source>
        <strain evidence="16 17">DSM 27165</strain>
    </source>
</reference>
<feature type="binding site" evidence="14">
    <location>
        <position position="112"/>
    </location>
    <ligand>
        <name>ATP</name>
        <dbReference type="ChEBI" id="CHEBI:30616"/>
    </ligand>
</feature>
<comment type="catalytic activity">
    <reaction evidence="12 13">
        <text>L-threonine + hydrogencarbonate + ATP = L-threonylcarbamoyladenylate + diphosphate + H2O</text>
        <dbReference type="Rhea" id="RHEA:36407"/>
        <dbReference type="ChEBI" id="CHEBI:15377"/>
        <dbReference type="ChEBI" id="CHEBI:17544"/>
        <dbReference type="ChEBI" id="CHEBI:30616"/>
        <dbReference type="ChEBI" id="CHEBI:33019"/>
        <dbReference type="ChEBI" id="CHEBI:57926"/>
        <dbReference type="ChEBI" id="CHEBI:73682"/>
        <dbReference type="EC" id="2.7.7.87"/>
    </reaction>
</comment>
<dbReference type="NCBIfam" id="TIGR00057">
    <property type="entry name" value="L-threonylcarbamoyladenylate synthase"/>
    <property type="match status" value="1"/>
</dbReference>
<dbReference type="PIRSF" id="PIRSF004930">
    <property type="entry name" value="Tln_factor_SUA5"/>
    <property type="match status" value="1"/>
</dbReference>
<feature type="binding site" evidence="14">
    <location>
        <position position="138"/>
    </location>
    <ligand>
        <name>ATP</name>
        <dbReference type="ChEBI" id="CHEBI:30616"/>
    </ligand>
</feature>
<dbReference type="InterPro" id="IPR038385">
    <property type="entry name" value="Sua5/YwlC_C"/>
</dbReference>
<evidence type="ECO:0000256" key="3">
    <source>
        <dbReference type="ARBA" id="ARBA00012584"/>
    </source>
</evidence>
<comment type="function">
    <text evidence="13">Required for the formation of a threonylcarbamoyl group on adenosine at position 37 (t(6)A37) in tRNAs that read codons beginning with adenine.</text>
</comment>
<keyword evidence="7 13" id="KW-0819">tRNA processing</keyword>
<dbReference type="GO" id="GO:0008033">
    <property type="term" value="P:tRNA processing"/>
    <property type="evidence" value="ECO:0007669"/>
    <property type="project" value="UniProtKB-KW"/>
</dbReference>
<dbReference type="SUPFAM" id="SSF55821">
    <property type="entry name" value="YrdC/RibB"/>
    <property type="match status" value="1"/>
</dbReference>
<evidence type="ECO:0000256" key="12">
    <source>
        <dbReference type="ARBA" id="ARBA00048366"/>
    </source>
</evidence>
<dbReference type="GO" id="GO:0005737">
    <property type="term" value="C:cytoplasm"/>
    <property type="evidence" value="ECO:0007669"/>
    <property type="project" value="UniProtKB-SubCell"/>
</dbReference>
<dbReference type="InterPro" id="IPR005145">
    <property type="entry name" value="Sua5_C"/>
</dbReference>
<evidence type="ECO:0000256" key="5">
    <source>
        <dbReference type="ARBA" id="ARBA00022490"/>
    </source>
</evidence>
<dbReference type="Pfam" id="PF03481">
    <property type="entry name" value="Sua5_C"/>
    <property type="match status" value="1"/>
</dbReference>
<evidence type="ECO:0000256" key="4">
    <source>
        <dbReference type="ARBA" id="ARBA00015492"/>
    </source>
</evidence>
<keyword evidence="17" id="KW-1185">Reference proteome</keyword>
<dbReference type="GO" id="GO:0000049">
    <property type="term" value="F:tRNA binding"/>
    <property type="evidence" value="ECO:0007669"/>
    <property type="project" value="TreeGrafter"/>
</dbReference>
<feature type="binding site" evidence="14">
    <location>
        <position position="53"/>
    </location>
    <ligand>
        <name>ATP</name>
        <dbReference type="ChEBI" id="CHEBI:30616"/>
    </ligand>
</feature>
<feature type="binding site" evidence="14">
    <location>
        <position position="62"/>
    </location>
    <ligand>
        <name>L-threonine</name>
        <dbReference type="ChEBI" id="CHEBI:57926"/>
    </ligand>
</feature>
<dbReference type="InterPro" id="IPR006070">
    <property type="entry name" value="Sua5-like_dom"/>
</dbReference>
<dbReference type="GO" id="GO:0005524">
    <property type="term" value="F:ATP binding"/>
    <property type="evidence" value="ECO:0007669"/>
    <property type="project" value="UniProtKB-UniRule"/>
</dbReference>
<evidence type="ECO:0000256" key="1">
    <source>
        <dbReference type="ARBA" id="ARBA00004496"/>
    </source>
</evidence>
<evidence type="ECO:0000313" key="16">
    <source>
        <dbReference type="EMBL" id="MBB5020383.1"/>
    </source>
</evidence>
<keyword evidence="6 13" id="KW-0808">Transferase</keyword>
<dbReference type="EC" id="2.7.7.87" evidence="3 13"/>
<comment type="subcellular location">
    <subcellularLocation>
        <location evidence="1 13">Cytoplasm</location>
    </subcellularLocation>
</comment>
<evidence type="ECO:0000256" key="8">
    <source>
        <dbReference type="ARBA" id="ARBA00022695"/>
    </source>
</evidence>
<evidence type="ECO:0000313" key="17">
    <source>
        <dbReference type="Proteomes" id="UP000575898"/>
    </source>
</evidence>
<evidence type="ECO:0000256" key="13">
    <source>
        <dbReference type="PIRNR" id="PIRNR004930"/>
    </source>
</evidence>
<keyword evidence="8 13" id="KW-0548">Nucleotidyltransferase</keyword>
<feature type="binding site" evidence="14">
    <location>
        <position position="116"/>
    </location>
    <ligand>
        <name>L-threonine</name>
        <dbReference type="ChEBI" id="CHEBI:57926"/>
    </ligand>
</feature>
<evidence type="ECO:0000256" key="14">
    <source>
        <dbReference type="PIRSR" id="PIRSR004930-1"/>
    </source>
</evidence>
<evidence type="ECO:0000256" key="9">
    <source>
        <dbReference type="ARBA" id="ARBA00022741"/>
    </source>
</evidence>
<dbReference type="InterPro" id="IPR050156">
    <property type="entry name" value="TC-AMP_synthase_SUA5"/>
</dbReference>
<dbReference type="GO" id="GO:0003725">
    <property type="term" value="F:double-stranded RNA binding"/>
    <property type="evidence" value="ECO:0007669"/>
    <property type="project" value="UniProtKB-UniRule"/>
</dbReference>
<feature type="binding site" evidence="14">
    <location>
        <position position="136"/>
    </location>
    <ligand>
        <name>L-threonine</name>
        <dbReference type="ChEBI" id="CHEBI:57926"/>
    </ligand>
</feature>
<dbReference type="GO" id="GO:0006450">
    <property type="term" value="P:regulation of translational fidelity"/>
    <property type="evidence" value="ECO:0007669"/>
    <property type="project" value="TreeGrafter"/>
</dbReference>
<evidence type="ECO:0000256" key="11">
    <source>
        <dbReference type="ARBA" id="ARBA00029774"/>
    </source>
</evidence>
<keyword evidence="10 13" id="KW-0067">ATP-binding</keyword>
<name>A0A840MVK8_9PROT</name>
<organism evidence="16 17">
    <name type="scientific">Chitinivorax tropicus</name>
    <dbReference type="NCBI Taxonomy" id="714531"/>
    <lineage>
        <taxon>Bacteria</taxon>
        <taxon>Pseudomonadati</taxon>
        <taxon>Pseudomonadota</taxon>
        <taxon>Betaproteobacteria</taxon>
        <taxon>Chitinivorax</taxon>
    </lineage>
</organism>
<dbReference type="Gene3D" id="3.90.870.10">
    <property type="entry name" value="DHBP synthase"/>
    <property type="match status" value="1"/>
</dbReference>
<feature type="binding site" evidence="14">
    <location>
        <position position="146"/>
    </location>
    <ligand>
        <name>ATP</name>
        <dbReference type="ChEBI" id="CHEBI:30616"/>
    </ligand>
</feature>
<feature type="binding site" evidence="14">
    <location>
        <position position="224"/>
    </location>
    <ligand>
        <name>ATP</name>
        <dbReference type="ChEBI" id="CHEBI:30616"/>
    </ligand>
</feature>
<dbReference type="AlphaFoldDB" id="A0A840MVK8"/>